<feature type="compositionally biased region" description="Basic and acidic residues" evidence="1">
    <location>
        <begin position="8"/>
        <end position="23"/>
    </location>
</feature>
<feature type="compositionally biased region" description="Basic residues" evidence="1">
    <location>
        <begin position="71"/>
        <end position="84"/>
    </location>
</feature>
<feature type="region of interest" description="Disordered" evidence="1">
    <location>
        <begin position="1"/>
        <end position="97"/>
    </location>
</feature>
<dbReference type="GO" id="GO:0031047">
    <property type="term" value="P:regulatory ncRNA-mediated gene silencing"/>
    <property type="evidence" value="ECO:0007669"/>
    <property type="project" value="InterPro"/>
</dbReference>
<dbReference type="EMBL" id="JAAAJB010000096">
    <property type="protein sequence ID" value="KAG0266336.1"/>
    <property type="molecule type" value="Genomic_DNA"/>
</dbReference>
<feature type="compositionally biased region" description="Basic and acidic residues" evidence="1">
    <location>
        <begin position="411"/>
        <end position="421"/>
    </location>
</feature>
<dbReference type="InterPro" id="IPR018606">
    <property type="entry name" value="Arb1"/>
</dbReference>
<evidence type="ECO:0000313" key="3">
    <source>
        <dbReference type="Proteomes" id="UP000807716"/>
    </source>
</evidence>
<name>A0A9P6QDN0_9FUNG</name>
<dbReference type="Pfam" id="PF09692">
    <property type="entry name" value="Arb1"/>
    <property type="match status" value="2"/>
</dbReference>
<dbReference type="AlphaFoldDB" id="A0A9P6QDN0"/>
<sequence length="575" mass="63627">MNFNMDEETARETISRMFREMDRTLNGIGDITESESEDELSDTPESSATASSSKPSTSTSPTTINQEGSPKKKSKKKKKKKTKASKPEVGDALDMEGSVDPEEVDLYDMSRSFEERVELAVTRFRKNRRFNPTRSQILSTYLDYGGIKSGQKSYQGGGLSNHPDGGEVDAEMLKAGVDLVEEPKEGQVVDFTNVATTFLGEYFLYSTGWIGHEYYVETPKVIASLLNYFLLRNVAPEYKDDIAKALEVANQASIELPIIRDVSRALPGMFSKSCSMLVEGSLHDVVVDTDHWQGPSAAGNTYGTDMDLSRRILQSLLDSDDDVNQLSVTSRSFLELEVVAVHVPEEVTPPLEAGTAAPSAATPTAKNLSGPIDIGEGEDLDTNPQLESLLDQIIQKQSQHQHSHPQPQSDSQHEAPDDKPMDSSTSNATITITTTTATTAATTTATDDTTLSTDEDGNWKIKEEVDEVIDITSGIANILAPPEDHWPIPKFARIEFAEWDSDLLREEQKPMSERRKFSTFLEVPIAKKLLIGMRFDAKVFKLSVGDLCYLEQASLRPTFYLAADEEEAEDGEFYW</sequence>
<organism evidence="2 3">
    <name type="scientific">Actinomortierella ambigua</name>
    <dbReference type="NCBI Taxonomy" id="1343610"/>
    <lineage>
        <taxon>Eukaryota</taxon>
        <taxon>Fungi</taxon>
        <taxon>Fungi incertae sedis</taxon>
        <taxon>Mucoromycota</taxon>
        <taxon>Mortierellomycotina</taxon>
        <taxon>Mortierellomycetes</taxon>
        <taxon>Mortierellales</taxon>
        <taxon>Mortierellaceae</taxon>
        <taxon>Actinomortierella</taxon>
    </lineage>
</organism>
<dbReference type="GO" id="GO:0033167">
    <property type="term" value="C:ARC complex"/>
    <property type="evidence" value="ECO:0007669"/>
    <property type="project" value="InterPro"/>
</dbReference>
<proteinExistence type="predicted"/>
<dbReference type="OrthoDB" id="435402at2759"/>
<protein>
    <submittedName>
        <fullName evidence="2">Uncharacterized protein</fullName>
    </submittedName>
</protein>
<reference evidence="2" key="1">
    <citation type="journal article" date="2020" name="Fungal Divers.">
        <title>Resolving the Mortierellaceae phylogeny through synthesis of multi-gene phylogenetics and phylogenomics.</title>
        <authorList>
            <person name="Vandepol N."/>
            <person name="Liber J."/>
            <person name="Desiro A."/>
            <person name="Na H."/>
            <person name="Kennedy M."/>
            <person name="Barry K."/>
            <person name="Grigoriev I.V."/>
            <person name="Miller A.N."/>
            <person name="O'Donnell K."/>
            <person name="Stajich J.E."/>
            <person name="Bonito G."/>
        </authorList>
    </citation>
    <scope>NUCLEOTIDE SEQUENCE</scope>
    <source>
        <strain evidence="2">BC1065</strain>
    </source>
</reference>
<feature type="region of interest" description="Disordered" evidence="1">
    <location>
        <begin position="395"/>
        <end position="426"/>
    </location>
</feature>
<feature type="region of interest" description="Disordered" evidence="1">
    <location>
        <begin position="349"/>
        <end position="382"/>
    </location>
</feature>
<feature type="compositionally biased region" description="Low complexity" evidence="1">
    <location>
        <begin position="353"/>
        <end position="365"/>
    </location>
</feature>
<keyword evidence="3" id="KW-1185">Reference proteome</keyword>
<accession>A0A9P6QDN0</accession>
<feature type="compositionally biased region" description="Acidic residues" evidence="1">
    <location>
        <begin position="32"/>
        <end position="42"/>
    </location>
</feature>
<evidence type="ECO:0000256" key="1">
    <source>
        <dbReference type="SAM" id="MobiDB-lite"/>
    </source>
</evidence>
<feature type="compositionally biased region" description="Low complexity" evidence="1">
    <location>
        <begin position="395"/>
        <end position="410"/>
    </location>
</feature>
<feature type="compositionally biased region" description="Low complexity" evidence="1">
    <location>
        <begin position="43"/>
        <end position="63"/>
    </location>
</feature>
<comment type="caution">
    <text evidence="2">The sequence shown here is derived from an EMBL/GenBank/DDBJ whole genome shotgun (WGS) entry which is preliminary data.</text>
</comment>
<gene>
    <name evidence="2" type="ORF">DFQ27_009872</name>
</gene>
<evidence type="ECO:0000313" key="2">
    <source>
        <dbReference type="EMBL" id="KAG0266336.1"/>
    </source>
</evidence>
<dbReference type="Proteomes" id="UP000807716">
    <property type="component" value="Unassembled WGS sequence"/>
</dbReference>